<accession>A0A8C2H8L0</accession>
<evidence type="ECO:0008006" key="3">
    <source>
        <dbReference type="Google" id="ProtNLM"/>
    </source>
</evidence>
<dbReference type="AlphaFoldDB" id="A0A8C2H8L0"/>
<evidence type="ECO:0000313" key="1">
    <source>
        <dbReference type="Ensembl" id="ENSCCRP00020026790.1"/>
    </source>
</evidence>
<dbReference type="Ensembl" id="ENSCCRT00020029344.1">
    <property type="protein sequence ID" value="ENSCCRP00020026790.1"/>
    <property type="gene ID" value="ENSCCRG00020012294.1"/>
</dbReference>
<evidence type="ECO:0000313" key="2">
    <source>
        <dbReference type="Proteomes" id="UP000694701"/>
    </source>
</evidence>
<protein>
    <recommendedName>
        <fullName evidence="3">Endonuclease/exonuclease/phosphatase domain-containing protein</fullName>
    </recommendedName>
</protein>
<dbReference type="Proteomes" id="UP000694701">
    <property type="component" value="Unplaced"/>
</dbReference>
<name>A0A8C2H8L0_CYPCA</name>
<sequence length="171" mass="19458">MSTFNILSWNVRGLNSQVKHTQTHLKDGDVHRLQNKYYKMLACSCALNKSKGVLILYKRSLSLYVDSMWKDDCGQFVYAATRINHTKVLLTSTYAPNVCDHQFMDNIPGTLINFNDYHIILGADFNACVHTELDRSSTDSVATLSMGKMHNFGCSWHVTRLRHGECLLVPE</sequence>
<proteinExistence type="predicted"/>
<dbReference type="SUPFAM" id="SSF56219">
    <property type="entry name" value="DNase I-like"/>
    <property type="match status" value="1"/>
</dbReference>
<dbReference type="InterPro" id="IPR036691">
    <property type="entry name" value="Endo/exonu/phosph_ase_sf"/>
</dbReference>
<dbReference type="Gene3D" id="3.60.10.10">
    <property type="entry name" value="Endonuclease/exonuclease/phosphatase"/>
    <property type="match status" value="1"/>
</dbReference>
<organism evidence="1 2">
    <name type="scientific">Cyprinus carpio</name>
    <name type="common">Common carp</name>
    <dbReference type="NCBI Taxonomy" id="7962"/>
    <lineage>
        <taxon>Eukaryota</taxon>
        <taxon>Metazoa</taxon>
        <taxon>Chordata</taxon>
        <taxon>Craniata</taxon>
        <taxon>Vertebrata</taxon>
        <taxon>Euteleostomi</taxon>
        <taxon>Actinopterygii</taxon>
        <taxon>Neopterygii</taxon>
        <taxon>Teleostei</taxon>
        <taxon>Ostariophysi</taxon>
        <taxon>Cypriniformes</taxon>
        <taxon>Cyprinidae</taxon>
        <taxon>Cyprininae</taxon>
        <taxon>Cyprinus</taxon>
    </lineage>
</organism>
<reference evidence="1" key="1">
    <citation type="submission" date="2025-08" db="UniProtKB">
        <authorList>
            <consortium name="Ensembl"/>
        </authorList>
    </citation>
    <scope>IDENTIFICATION</scope>
</reference>